<dbReference type="AlphaFoldDB" id="A0A0B6Y9I7"/>
<proteinExistence type="predicted"/>
<organism evidence="1">
    <name type="scientific">Arion vulgaris</name>
    <dbReference type="NCBI Taxonomy" id="1028688"/>
    <lineage>
        <taxon>Eukaryota</taxon>
        <taxon>Metazoa</taxon>
        <taxon>Spiralia</taxon>
        <taxon>Lophotrochozoa</taxon>
        <taxon>Mollusca</taxon>
        <taxon>Gastropoda</taxon>
        <taxon>Heterobranchia</taxon>
        <taxon>Euthyneura</taxon>
        <taxon>Panpulmonata</taxon>
        <taxon>Eupulmonata</taxon>
        <taxon>Stylommatophora</taxon>
        <taxon>Helicina</taxon>
        <taxon>Arionoidea</taxon>
        <taxon>Arionidae</taxon>
        <taxon>Arion</taxon>
    </lineage>
</organism>
<protein>
    <submittedName>
        <fullName evidence="1">Uncharacterized protein</fullName>
    </submittedName>
</protein>
<gene>
    <name evidence="1" type="primary">ORF18227</name>
</gene>
<reference evidence="1" key="1">
    <citation type="submission" date="2014-12" db="EMBL/GenBank/DDBJ databases">
        <title>Insight into the proteome of Arion vulgaris.</title>
        <authorList>
            <person name="Aradska J."/>
            <person name="Bulat T."/>
            <person name="Smidak R."/>
            <person name="Sarate P."/>
            <person name="Gangsoo J."/>
            <person name="Sialana F."/>
            <person name="Bilban M."/>
            <person name="Lubec G."/>
        </authorList>
    </citation>
    <scope>NUCLEOTIDE SEQUENCE</scope>
    <source>
        <tissue evidence="1">Skin</tissue>
    </source>
</reference>
<accession>A0A0B6Y9I7</accession>
<feature type="non-terminal residue" evidence="1">
    <location>
        <position position="91"/>
    </location>
</feature>
<feature type="non-terminal residue" evidence="1">
    <location>
        <position position="1"/>
    </location>
</feature>
<name>A0A0B6Y9I7_9EUPU</name>
<dbReference type="EMBL" id="HACG01005979">
    <property type="protein sequence ID" value="CEK52844.1"/>
    <property type="molecule type" value="Transcribed_RNA"/>
</dbReference>
<sequence>LGTVRRFPNVKYFITGEIQHPTNASKQSSTMPTDSAMFPMSLQSINIETITEVSRFNLAAEMVSIKNLLETSLRFPDPNIFKYSAAHLIAT</sequence>
<evidence type="ECO:0000313" key="1">
    <source>
        <dbReference type="EMBL" id="CEK52844.1"/>
    </source>
</evidence>